<proteinExistence type="predicted"/>
<feature type="domain" description="Nephrocystin 3-like N-terminal" evidence="3">
    <location>
        <begin position="290"/>
        <end position="329"/>
    </location>
</feature>
<evidence type="ECO:0000259" key="2">
    <source>
        <dbReference type="Pfam" id="PF01048"/>
    </source>
</evidence>
<sequence>MRVGLLGGIGGGIPDLEQGVDIRLGDVVISQPSGTSGGVEQYDLGKSTTGGIFERKGMLNAPPTVLLTALQSLKAEHELEESQMSIYLTKMLERRPKMRSTGHASPSVENDVLYRTGAEHIQSMATCDACDLQGQVSRPTRATSRPYIHYGVVASGNQVIKSSAKRDQLRTDLGALCVEMEAAGLMNNFPCLVIRGICDYADSHKNDRWQKYAACTAAAFAKELLLHVSAEQTSHEESIGQILGIATSLSRLNTKIDLDQLRVAEGAEFDAYGQVHAACHPATRIDLLHSIQNWARQPDRKRIFWLNGMAGTGKSTISWTIAQWLTDQAPSGVVDLGGSFF</sequence>
<dbReference type="Pfam" id="PF24883">
    <property type="entry name" value="NPHP3_N"/>
    <property type="match status" value="1"/>
</dbReference>
<dbReference type="PANTHER" id="PTHR46082:SF11">
    <property type="entry name" value="AAA+ ATPASE DOMAIN-CONTAINING PROTEIN-RELATED"/>
    <property type="match status" value="1"/>
</dbReference>
<dbReference type="Pfam" id="PF01048">
    <property type="entry name" value="PNP_UDP_1"/>
    <property type="match status" value="1"/>
</dbReference>
<dbReference type="PANTHER" id="PTHR46082">
    <property type="entry name" value="ATP/GTP-BINDING PROTEIN-RELATED"/>
    <property type="match status" value="1"/>
</dbReference>
<dbReference type="EMBL" id="JAVRRG010000095">
    <property type="protein sequence ID" value="KAK5087251.1"/>
    <property type="molecule type" value="Genomic_DNA"/>
</dbReference>
<evidence type="ECO:0008006" key="6">
    <source>
        <dbReference type="Google" id="ProtNLM"/>
    </source>
</evidence>
<dbReference type="InterPro" id="IPR000845">
    <property type="entry name" value="Nucleoside_phosphorylase_d"/>
</dbReference>
<reference evidence="4 5" key="1">
    <citation type="submission" date="2023-08" db="EMBL/GenBank/DDBJ databases">
        <title>Black Yeasts Isolated from many extreme environments.</title>
        <authorList>
            <person name="Coleine C."/>
            <person name="Stajich J.E."/>
            <person name="Selbmann L."/>
        </authorList>
    </citation>
    <scope>NUCLEOTIDE SEQUENCE [LARGE SCALE GENOMIC DNA]</scope>
    <source>
        <strain evidence="4 5">CCFEE 5885</strain>
    </source>
</reference>
<evidence type="ECO:0000259" key="3">
    <source>
        <dbReference type="Pfam" id="PF24883"/>
    </source>
</evidence>
<dbReference type="Proteomes" id="UP001345013">
    <property type="component" value="Unassembled WGS sequence"/>
</dbReference>
<accession>A0ABR0K4M3</accession>
<name>A0ABR0K4M3_9EURO</name>
<dbReference type="InterPro" id="IPR035994">
    <property type="entry name" value="Nucleoside_phosphorylase_sf"/>
</dbReference>
<keyword evidence="5" id="KW-1185">Reference proteome</keyword>
<evidence type="ECO:0000313" key="5">
    <source>
        <dbReference type="Proteomes" id="UP001345013"/>
    </source>
</evidence>
<evidence type="ECO:0000313" key="4">
    <source>
        <dbReference type="EMBL" id="KAK5087251.1"/>
    </source>
</evidence>
<evidence type="ECO:0000256" key="1">
    <source>
        <dbReference type="ARBA" id="ARBA00022737"/>
    </source>
</evidence>
<dbReference type="InterPro" id="IPR053137">
    <property type="entry name" value="NLR-like"/>
</dbReference>
<dbReference type="SUPFAM" id="SSF53167">
    <property type="entry name" value="Purine and uridine phosphorylases"/>
    <property type="match status" value="1"/>
</dbReference>
<organism evidence="4 5">
    <name type="scientific">Lithohypha guttulata</name>
    <dbReference type="NCBI Taxonomy" id="1690604"/>
    <lineage>
        <taxon>Eukaryota</taxon>
        <taxon>Fungi</taxon>
        <taxon>Dikarya</taxon>
        <taxon>Ascomycota</taxon>
        <taxon>Pezizomycotina</taxon>
        <taxon>Eurotiomycetes</taxon>
        <taxon>Chaetothyriomycetidae</taxon>
        <taxon>Chaetothyriales</taxon>
        <taxon>Trichomeriaceae</taxon>
        <taxon>Lithohypha</taxon>
    </lineage>
</organism>
<feature type="domain" description="Nucleoside phosphorylase" evidence="2">
    <location>
        <begin position="141"/>
        <end position="221"/>
    </location>
</feature>
<keyword evidence="1" id="KW-0677">Repeat</keyword>
<protein>
    <recommendedName>
        <fullName evidence="6">Nucleoside phosphorylase domain-containing protein</fullName>
    </recommendedName>
</protein>
<gene>
    <name evidence="4" type="ORF">LTR24_006891</name>
</gene>
<dbReference type="Gene3D" id="3.40.50.1580">
    <property type="entry name" value="Nucleoside phosphorylase domain"/>
    <property type="match status" value="1"/>
</dbReference>
<comment type="caution">
    <text evidence="4">The sequence shown here is derived from an EMBL/GenBank/DDBJ whole genome shotgun (WGS) entry which is preliminary data.</text>
</comment>
<dbReference type="InterPro" id="IPR056884">
    <property type="entry name" value="NPHP3-like_N"/>
</dbReference>